<feature type="compositionally biased region" description="Low complexity" evidence="2">
    <location>
        <begin position="1147"/>
        <end position="1163"/>
    </location>
</feature>
<feature type="region of interest" description="Disordered" evidence="2">
    <location>
        <begin position="311"/>
        <end position="368"/>
    </location>
</feature>
<feature type="compositionally biased region" description="Polar residues" evidence="2">
    <location>
        <begin position="318"/>
        <end position="331"/>
    </location>
</feature>
<name>A0ABY8URC9_TETOB</name>
<dbReference type="EMBL" id="CP126222">
    <property type="protein sequence ID" value="WIA22877.1"/>
    <property type="molecule type" value="Genomic_DNA"/>
</dbReference>
<feature type="region of interest" description="Disordered" evidence="2">
    <location>
        <begin position="696"/>
        <end position="752"/>
    </location>
</feature>
<keyword evidence="1" id="KW-0175">Coiled coil</keyword>
<feature type="compositionally biased region" description="Low complexity" evidence="2">
    <location>
        <begin position="1106"/>
        <end position="1115"/>
    </location>
</feature>
<feature type="compositionally biased region" description="Polar residues" evidence="2">
    <location>
        <begin position="702"/>
        <end position="720"/>
    </location>
</feature>
<feature type="compositionally biased region" description="Low complexity" evidence="2">
    <location>
        <begin position="404"/>
        <end position="440"/>
    </location>
</feature>
<evidence type="ECO:0000313" key="3">
    <source>
        <dbReference type="EMBL" id="WIA22877.1"/>
    </source>
</evidence>
<protein>
    <submittedName>
        <fullName evidence="3">Uncharacterized protein</fullName>
    </submittedName>
</protein>
<feature type="region of interest" description="Disordered" evidence="2">
    <location>
        <begin position="580"/>
        <end position="603"/>
    </location>
</feature>
<feature type="region of interest" description="Disordered" evidence="2">
    <location>
        <begin position="488"/>
        <end position="511"/>
    </location>
</feature>
<feature type="coiled-coil region" evidence="1">
    <location>
        <begin position="626"/>
        <end position="695"/>
    </location>
</feature>
<proteinExistence type="predicted"/>
<organism evidence="3 4">
    <name type="scientific">Tetradesmus obliquus</name>
    <name type="common">Green alga</name>
    <name type="synonym">Acutodesmus obliquus</name>
    <dbReference type="NCBI Taxonomy" id="3088"/>
    <lineage>
        <taxon>Eukaryota</taxon>
        <taxon>Viridiplantae</taxon>
        <taxon>Chlorophyta</taxon>
        <taxon>core chlorophytes</taxon>
        <taxon>Chlorophyceae</taxon>
        <taxon>CS clade</taxon>
        <taxon>Sphaeropleales</taxon>
        <taxon>Scenedesmaceae</taxon>
        <taxon>Tetradesmus</taxon>
    </lineage>
</organism>
<feature type="region of interest" description="Disordered" evidence="2">
    <location>
        <begin position="395"/>
        <end position="440"/>
    </location>
</feature>
<sequence length="1217" mass="126052">MAAVCSFEAWPLLGPSAAGHKLRLRIPDTAVIEDNVLKAWLYTDKQTGVLQATSRTQLSTAALLHKLKGQHAAYAVDNPQGWAAVAYFANCITRLVTAEELEELLARVHVGAVPEDAAEATAAGEEGLQLLALQAYVIPDGDARYITTFGGQLEQHLEGCATSTMADGRASVADMHTLEPERSSDCSCTADTGASNSTIAATGDGLAVPASAAGSRGSGAAAGGAADATSCSVRAAPGAVARAAAAALQVLVSHLDKAHGLRVQGMVAEFIKDAREQLWLVGLHSIAFDPQQSAGSAATFTERWGAFLAGAGPPPAPQLSQHTSYGRSTGSADCPSSTNAAPATATAQQQRDAAASSSGRGSAAGGASPLQQLNRQFFPLLAVDVSELPSCRPHSAGAGGAGLAGVARASSRPSSAPRCARAASPQLTRPSSCSPSRQRPASAAALSASVDSAIAGRTSGSVLGSCSILSNTARAAYGQAGGARYTSRNAASAARPGAGGNPTAKPTSSDSYSLWMQQPLRPSDSVTAQLACQLECAKEQLQRYADLAEAAQLQAASTVEQATQHVASVQQELLQLRHDAAASSRERRQLQQHVSELEAQRSSTGTAMLQLHQQLADVQEQLSQDRATMATMLRQHQQQKQQLEEDLGQALQQNGELRGMAQQLQARLEEEGEVVSALRAQLVDYKLQMEQMQLQAKKGRSLYNSSSTADRRTGATTPPGQLQGPAGSMNLGLSSSGAASASSSGMGPGAAGVSAATLDGAGGQQQQLGGGSWSQRSLQLPAALKPASAPLSQSASGKAPALAMPGAAAQASQSASSSGAGSNVRDPDAAVAAITAAIAADIKEPLASGSRGRPQLFIGDLLVGPTGSLLSNAEQQLAVIGGMLQQCAGDLLEVYGYYALLGGGAQVVADRLTMDLRSLGKLAFDLHISQDSKSLSAVEDVFYLLSDRRPCLALKAKTRPPSAEPLPSRPGHRASSIATPNMLLHGAAAAAAAASGSAYLGPGAQHALARAAASDRMGRDAEATSNAAAVAAAAMASALGPEVIVPEQFPEALIRLACVRYRWGVINDEYDWDDDDSSDYSDEDCEDDAFEESEVPVSPRMNRLAQQQKMQQQQQNRCRPRPRVLQPEGRHRRGTAAPAAAMHSTNSSTPSAGRSRSASPGRAAASVYPDYQLPTEADDLVQIVRTFLQHEVLKHARRNKLAGSRWATGGRRASSRP</sequence>
<keyword evidence="4" id="KW-1185">Reference proteome</keyword>
<feature type="compositionally biased region" description="Acidic residues" evidence="2">
    <location>
        <begin position="1072"/>
        <end position="1094"/>
    </location>
</feature>
<accession>A0ABY8URC9</accession>
<feature type="compositionally biased region" description="Low complexity" evidence="2">
    <location>
        <begin position="726"/>
        <end position="752"/>
    </location>
</feature>
<feature type="compositionally biased region" description="Basic and acidic residues" evidence="2">
    <location>
        <begin position="580"/>
        <end position="599"/>
    </location>
</feature>
<feature type="compositionally biased region" description="Low complexity" evidence="2">
    <location>
        <begin position="335"/>
        <end position="368"/>
    </location>
</feature>
<evidence type="ECO:0000313" key="4">
    <source>
        <dbReference type="Proteomes" id="UP001244341"/>
    </source>
</evidence>
<reference evidence="3 4" key="1">
    <citation type="submission" date="2023-05" db="EMBL/GenBank/DDBJ databases">
        <title>A 100% complete, gapless, phased diploid assembly of the Scenedesmus obliquus UTEX 3031 genome.</title>
        <authorList>
            <person name="Biondi T.C."/>
            <person name="Hanschen E.R."/>
            <person name="Kwon T."/>
            <person name="Eng W."/>
            <person name="Kruse C.P.S."/>
            <person name="Koehler S.I."/>
            <person name="Kunde Y."/>
            <person name="Gleasner C.D."/>
            <person name="You Mak K.T."/>
            <person name="Polle J."/>
            <person name="Hovde B.T."/>
            <person name="Starkenburg S.R."/>
        </authorList>
    </citation>
    <scope>NUCLEOTIDE SEQUENCE [LARGE SCALE GENOMIC DNA]</scope>
    <source>
        <strain evidence="3 4">DOE0152z</strain>
    </source>
</reference>
<gene>
    <name evidence="3" type="ORF">OEZ85_001261</name>
</gene>
<evidence type="ECO:0000256" key="2">
    <source>
        <dbReference type="SAM" id="MobiDB-lite"/>
    </source>
</evidence>
<dbReference type="Proteomes" id="UP001244341">
    <property type="component" value="Chromosome 15b"/>
</dbReference>
<evidence type="ECO:0000256" key="1">
    <source>
        <dbReference type="SAM" id="Coils"/>
    </source>
</evidence>
<feature type="region of interest" description="Disordered" evidence="2">
    <location>
        <begin position="1072"/>
        <end position="1163"/>
    </location>
</feature>